<name>A0A8J5LPK0_ZINOF</name>
<dbReference type="PANTHER" id="PTHR33349">
    <property type="entry name" value="EMB|CAB62594.1"/>
    <property type="match status" value="1"/>
</dbReference>
<feature type="region of interest" description="Disordered" evidence="1">
    <location>
        <begin position="309"/>
        <end position="334"/>
    </location>
</feature>
<feature type="compositionally biased region" description="Polar residues" evidence="1">
    <location>
        <begin position="309"/>
        <end position="318"/>
    </location>
</feature>
<accession>A0A8J5LPK0</accession>
<dbReference type="GO" id="GO:0005516">
    <property type="term" value="F:calmodulin binding"/>
    <property type="evidence" value="ECO:0007669"/>
    <property type="project" value="InterPro"/>
</dbReference>
<dbReference type="SMART" id="SM01054">
    <property type="entry name" value="CaM_binding"/>
    <property type="match status" value="1"/>
</dbReference>
<dbReference type="AlphaFoldDB" id="A0A8J5LPK0"/>
<sequence>MSIEAAERDIISVTPEISRPKSSVGRNLTGKKEGSSEEKPVPHYLRASTNSCHDLCKYGIKHDVEVKKRRPIRKKKLANKDNPIGEKDEGTVVNKLERGKKDYSDLPPEKPENGLPPEKPENDMPPEKIIQISDLPTEKIIQLFDSTTNPEEVSVQGSMDWEFDFPSSAKMTDSLVKHAPPNQDDGSSEETTCIELMTPSSVSPSNASDLRESNYLSEGLGLPVKPISINLDQKAVENVIAFSEIGPTEGSSTEPVVVKLMVSSSTEHINASVTHTSSNLLEGIHHTSSNLLEGISEELNAAFPVQEHTASSEHTTLSELDASPVEVSSVKPKNHKNAISARKELANGGIPRKTTTLYGANKRGQKVGPCLVAKAKGDITELKSADENIGAHGRTKIIRPAKVMVSGISNTKEKNSLSVISKSVISRKTETKQMNNNLVAETTRTVKKRALSAGKTANESSEPANPVKARDLLLKAMSQSTSSENLNQLQSDKISKVSSHSGREVNKVLGQSLSSLSVRSLTRKVSTRKLCKDRNITPIPLVKIENRAGKLGPKKESGECSGPKQENINLRSLKQNVRKHVEVNKSVGKEGNIGSKSRGVNEPDMRQAVAQGSSIVISKDQIGKPHRRTASIQSDKLSTPLKLKFSRGKVVNLQSENKAPRILKFRQAKIASDKQNAIGDVDTKFTVISKSQIDRPHRRTASVHLEDKFSTPQKLKFRRGKVTSLQPENNVPRILRFRRRKLASDNQNDEGDFHTKFLRSGRSVPNSNASLAKALIVLLKHQDVQEKKDTQRLLNQVIEETASKLVETRKSKVKALVGAFETVISLHEGKVSPPRVPPTLSDASFPRLRAS</sequence>
<evidence type="ECO:0000313" key="3">
    <source>
        <dbReference type="EMBL" id="KAG6533140.1"/>
    </source>
</evidence>
<keyword evidence="4" id="KW-1185">Reference proteome</keyword>
<feature type="compositionally biased region" description="Basic and acidic residues" evidence="1">
    <location>
        <begin position="30"/>
        <end position="41"/>
    </location>
</feature>
<evidence type="ECO:0000259" key="2">
    <source>
        <dbReference type="SMART" id="SM01054"/>
    </source>
</evidence>
<feature type="region of interest" description="Disordered" evidence="1">
    <location>
        <begin position="69"/>
        <end position="126"/>
    </location>
</feature>
<reference evidence="3 4" key="1">
    <citation type="submission" date="2020-08" db="EMBL/GenBank/DDBJ databases">
        <title>Plant Genome Project.</title>
        <authorList>
            <person name="Zhang R.-G."/>
        </authorList>
    </citation>
    <scope>NUCLEOTIDE SEQUENCE [LARGE SCALE GENOMIC DNA]</scope>
    <source>
        <tissue evidence="3">Rhizome</tissue>
    </source>
</reference>
<feature type="compositionally biased region" description="Basic and acidic residues" evidence="1">
    <location>
        <begin position="1"/>
        <end position="10"/>
    </location>
</feature>
<feature type="region of interest" description="Disordered" evidence="1">
    <location>
        <begin position="1"/>
        <end position="44"/>
    </location>
</feature>
<gene>
    <name evidence="3" type="ORF">ZIOFF_007005</name>
</gene>
<organism evidence="3 4">
    <name type="scientific">Zingiber officinale</name>
    <name type="common">Ginger</name>
    <name type="synonym">Amomum zingiber</name>
    <dbReference type="NCBI Taxonomy" id="94328"/>
    <lineage>
        <taxon>Eukaryota</taxon>
        <taxon>Viridiplantae</taxon>
        <taxon>Streptophyta</taxon>
        <taxon>Embryophyta</taxon>
        <taxon>Tracheophyta</taxon>
        <taxon>Spermatophyta</taxon>
        <taxon>Magnoliopsida</taxon>
        <taxon>Liliopsida</taxon>
        <taxon>Zingiberales</taxon>
        <taxon>Zingiberaceae</taxon>
        <taxon>Zingiber</taxon>
    </lineage>
</organism>
<comment type="caution">
    <text evidence="3">The sequence shown here is derived from an EMBL/GenBank/DDBJ whole genome shotgun (WGS) entry which is preliminary data.</text>
</comment>
<feature type="domain" description="Calmodulin-binding" evidence="2">
    <location>
        <begin position="711"/>
        <end position="825"/>
    </location>
</feature>
<feature type="compositionally biased region" description="Basic and acidic residues" evidence="1">
    <location>
        <begin position="83"/>
        <end position="126"/>
    </location>
</feature>
<evidence type="ECO:0000313" key="4">
    <source>
        <dbReference type="Proteomes" id="UP000734854"/>
    </source>
</evidence>
<proteinExistence type="predicted"/>
<protein>
    <recommendedName>
        <fullName evidence="2">Calmodulin-binding domain-containing protein</fullName>
    </recommendedName>
</protein>
<dbReference type="EMBL" id="JACMSC010000002">
    <property type="protein sequence ID" value="KAG6533140.1"/>
    <property type="molecule type" value="Genomic_DNA"/>
</dbReference>
<feature type="region of interest" description="Disordered" evidence="1">
    <location>
        <begin position="830"/>
        <end position="851"/>
    </location>
</feature>
<dbReference type="OrthoDB" id="766386at2759"/>
<dbReference type="Pfam" id="PF07839">
    <property type="entry name" value="CaM_binding"/>
    <property type="match status" value="1"/>
</dbReference>
<dbReference type="Proteomes" id="UP000734854">
    <property type="component" value="Unassembled WGS sequence"/>
</dbReference>
<dbReference type="InterPro" id="IPR012417">
    <property type="entry name" value="CaM-bd_dom_pln"/>
</dbReference>
<evidence type="ECO:0000256" key="1">
    <source>
        <dbReference type="SAM" id="MobiDB-lite"/>
    </source>
</evidence>
<dbReference type="PANTHER" id="PTHR33349:SF41">
    <property type="entry name" value="EMB|CAB62594.1"/>
    <property type="match status" value="1"/>
</dbReference>